<gene>
    <name evidence="1" type="ORF">PACILC2_50390</name>
</gene>
<keyword evidence="2" id="KW-1185">Reference proteome</keyword>
<name>A0ABQ4NE59_9BACL</name>
<organism evidence="1 2">
    <name type="scientific">Paenibacillus cisolokensis</name>
    <dbReference type="NCBI Taxonomy" id="1658519"/>
    <lineage>
        <taxon>Bacteria</taxon>
        <taxon>Bacillati</taxon>
        <taxon>Bacillota</taxon>
        <taxon>Bacilli</taxon>
        <taxon>Bacillales</taxon>
        <taxon>Paenibacillaceae</taxon>
        <taxon>Paenibacillus</taxon>
    </lineage>
</organism>
<dbReference type="Gene3D" id="3.40.50.170">
    <property type="entry name" value="Formyl transferase, N-terminal domain"/>
    <property type="match status" value="1"/>
</dbReference>
<evidence type="ECO:0000313" key="2">
    <source>
        <dbReference type="Proteomes" id="UP000680304"/>
    </source>
</evidence>
<protein>
    <recommendedName>
        <fullName evidence="3">Phosphoribosylglycinamide formyltransferase</fullName>
    </recommendedName>
</protein>
<reference evidence="1 2" key="1">
    <citation type="submission" date="2021-04" db="EMBL/GenBank/DDBJ databases">
        <title>Draft genome sequence of Paenibacillus cisolokensis, LC2-13A.</title>
        <authorList>
            <person name="Uke A."/>
            <person name="Chhe C."/>
            <person name="Baramee S."/>
            <person name="Kosugi A."/>
        </authorList>
    </citation>
    <scope>NUCLEOTIDE SEQUENCE [LARGE SCALE GENOMIC DNA]</scope>
    <source>
        <strain evidence="1 2">LC2-13A</strain>
    </source>
</reference>
<proteinExistence type="predicted"/>
<evidence type="ECO:0008006" key="3">
    <source>
        <dbReference type="Google" id="ProtNLM"/>
    </source>
</evidence>
<dbReference type="EMBL" id="BOVJ01000184">
    <property type="protein sequence ID" value="GIQ66471.1"/>
    <property type="molecule type" value="Genomic_DNA"/>
</dbReference>
<comment type="caution">
    <text evidence="1">The sequence shown here is derived from an EMBL/GenBank/DDBJ whole genome shotgun (WGS) entry which is preliminary data.</text>
</comment>
<dbReference type="SUPFAM" id="SSF53328">
    <property type="entry name" value="Formyltransferase"/>
    <property type="match status" value="1"/>
</dbReference>
<evidence type="ECO:0000313" key="1">
    <source>
        <dbReference type="EMBL" id="GIQ66471.1"/>
    </source>
</evidence>
<dbReference type="Proteomes" id="UP000680304">
    <property type="component" value="Unassembled WGS sequence"/>
</dbReference>
<accession>A0ABQ4NE59</accession>
<sequence>MAELRIAVFASGNGSNFQAIADAVREGKLDASIELLVAISRALR</sequence>
<dbReference type="InterPro" id="IPR036477">
    <property type="entry name" value="Formyl_transf_N_sf"/>
</dbReference>